<dbReference type="Gene3D" id="1.10.287.310">
    <property type="match status" value="1"/>
</dbReference>
<dbReference type="Pfam" id="PF00831">
    <property type="entry name" value="Ribosomal_L29"/>
    <property type="match status" value="1"/>
</dbReference>
<evidence type="ECO:0000256" key="5">
    <source>
        <dbReference type="HAMAP-Rule" id="MF_00374"/>
    </source>
</evidence>
<dbReference type="GO" id="GO:0003735">
    <property type="term" value="F:structural constituent of ribosome"/>
    <property type="evidence" value="ECO:0007669"/>
    <property type="project" value="InterPro"/>
</dbReference>
<dbReference type="CDD" id="cd00427">
    <property type="entry name" value="Ribosomal_L29_HIP"/>
    <property type="match status" value="1"/>
</dbReference>
<evidence type="ECO:0000313" key="7">
    <source>
        <dbReference type="Proteomes" id="UP000291591"/>
    </source>
</evidence>
<evidence type="ECO:0000256" key="4">
    <source>
        <dbReference type="ARBA" id="ARBA00035204"/>
    </source>
</evidence>
<protein>
    <recommendedName>
        <fullName evidence="4 5">Large ribosomal subunit protein uL29</fullName>
    </recommendedName>
</protein>
<accession>A0A4Q7V4F1</accession>
<name>A0A4Q7V4F1_PSEST</name>
<dbReference type="AlphaFoldDB" id="A0A4Q7V4F1"/>
<dbReference type="GO" id="GO:0006412">
    <property type="term" value="P:translation"/>
    <property type="evidence" value="ECO:0007669"/>
    <property type="project" value="UniProtKB-UniRule"/>
</dbReference>
<comment type="caution">
    <text evidence="6">The sequence shown here is derived from an EMBL/GenBank/DDBJ whole genome shotgun (WGS) entry which is preliminary data.</text>
</comment>
<dbReference type="PROSITE" id="PS00579">
    <property type="entry name" value="RIBOSOMAL_L29"/>
    <property type="match status" value="1"/>
</dbReference>
<dbReference type="SUPFAM" id="SSF46561">
    <property type="entry name" value="Ribosomal protein L29 (L29p)"/>
    <property type="match status" value="1"/>
</dbReference>
<evidence type="ECO:0000256" key="3">
    <source>
        <dbReference type="ARBA" id="ARBA00023274"/>
    </source>
</evidence>
<dbReference type="InterPro" id="IPR001854">
    <property type="entry name" value="Ribosomal_uL29"/>
</dbReference>
<evidence type="ECO:0000256" key="1">
    <source>
        <dbReference type="ARBA" id="ARBA00009254"/>
    </source>
</evidence>
<dbReference type="NCBIfam" id="TIGR00012">
    <property type="entry name" value="L29"/>
    <property type="match status" value="1"/>
</dbReference>
<dbReference type="InterPro" id="IPR018254">
    <property type="entry name" value="Ribosomal_uL29_CS"/>
</dbReference>
<sequence length="81" mass="9116">MATSGGTKAAELRELSDEELTVRVREAKEELFNLRFQMATGQLDNNRRLRAVRHDIARVYTVMRERELGLSAAPIDNEGAA</sequence>
<dbReference type="InterPro" id="IPR050063">
    <property type="entry name" value="Ribosomal_protein_uL29"/>
</dbReference>
<keyword evidence="7" id="KW-1185">Reference proteome</keyword>
<dbReference type="Proteomes" id="UP000291591">
    <property type="component" value="Unassembled WGS sequence"/>
</dbReference>
<dbReference type="PANTHER" id="PTHR10916">
    <property type="entry name" value="60S RIBOSOMAL PROTEIN L35/50S RIBOSOMAL PROTEIN L29"/>
    <property type="match status" value="1"/>
</dbReference>
<dbReference type="FunFam" id="1.10.287.310:FF:000001">
    <property type="entry name" value="50S ribosomal protein L29"/>
    <property type="match status" value="1"/>
</dbReference>
<dbReference type="HAMAP" id="MF_00374">
    <property type="entry name" value="Ribosomal_uL29"/>
    <property type="match status" value="1"/>
</dbReference>
<keyword evidence="3 5" id="KW-0687">Ribonucleoprotein</keyword>
<dbReference type="InterPro" id="IPR036049">
    <property type="entry name" value="Ribosomal_uL29_sf"/>
</dbReference>
<dbReference type="PANTHER" id="PTHR10916:SF0">
    <property type="entry name" value="LARGE RIBOSOMAL SUBUNIT PROTEIN UL29C"/>
    <property type="match status" value="1"/>
</dbReference>
<dbReference type="GO" id="GO:0022625">
    <property type="term" value="C:cytosolic large ribosomal subunit"/>
    <property type="evidence" value="ECO:0007669"/>
    <property type="project" value="TreeGrafter"/>
</dbReference>
<dbReference type="EMBL" id="SHKL01000001">
    <property type="protein sequence ID" value="RZT88381.1"/>
    <property type="molecule type" value="Genomic_DNA"/>
</dbReference>
<dbReference type="RefSeq" id="WP_130292389.1">
    <property type="nucleotide sequence ID" value="NZ_SHKL01000001.1"/>
</dbReference>
<organism evidence="6 7">
    <name type="scientific">Pseudonocardia sediminis</name>
    <dbReference type="NCBI Taxonomy" id="1397368"/>
    <lineage>
        <taxon>Bacteria</taxon>
        <taxon>Bacillati</taxon>
        <taxon>Actinomycetota</taxon>
        <taxon>Actinomycetes</taxon>
        <taxon>Pseudonocardiales</taxon>
        <taxon>Pseudonocardiaceae</taxon>
        <taxon>Pseudonocardia</taxon>
    </lineage>
</organism>
<proteinExistence type="inferred from homology"/>
<comment type="similarity">
    <text evidence="1 5">Belongs to the universal ribosomal protein uL29 family.</text>
</comment>
<gene>
    <name evidence="5" type="primary">rpmC</name>
    <name evidence="6" type="ORF">EV383_5320</name>
</gene>
<keyword evidence="2 5" id="KW-0689">Ribosomal protein</keyword>
<evidence type="ECO:0000313" key="6">
    <source>
        <dbReference type="EMBL" id="RZT88381.1"/>
    </source>
</evidence>
<reference evidence="6 7" key="1">
    <citation type="submission" date="2019-02" db="EMBL/GenBank/DDBJ databases">
        <title>Sequencing the genomes of 1000 actinobacteria strains.</title>
        <authorList>
            <person name="Klenk H.-P."/>
        </authorList>
    </citation>
    <scope>NUCLEOTIDE SEQUENCE [LARGE SCALE GENOMIC DNA]</scope>
    <source>
        <strain evidence="6 7">DSM 45779</strain>
    </source>
</reference>
<dbReference type="OrthoDB" id="9815192at2"/>
<evidence type="ECO:0000256" key="2">
    <source>
        <dbReference type="ARBA" id="ARBA00022980"/>
    </source>
</evidence>